<feature type="region of interest" description="Disordered" evidence="1">
    <location>
        <begin position="38"/>
        <end position="77"/>
    </location>
</feature>
<dbReference type="EMBL" id="ML995482">
    <property type="protein sequence ID" value="KAF2143232.1"/>
    <property type="molecule type" value="Genomic_DNA"/>
</dbReference>
<dbReference type="Proteomes" id="UP000799438">
    <property type="component" value="Unassembled WGS sequence"/>
</dbReference>
<proteinExistence type="predicted"/>
<name>A0A6A6BGD1_9PEZI</name>
<keyword evidence="3" id="KW-1185">Reference proteome</keyword>
<evidence type="ECO:0000256" key="1">
    <source>
        <dbReference type="SAM" id="MobiDB-lite"/>
    </source>
</evidence>
<organism evidence="2 3">
    <name type="scientific">Aplosporella prunicola CBS 121167</name>
    <dbReference type="NCBI Taxonomy" id="1176127"/>
    <lineage>
        <taxon>Eukaryota</taxon>
        <taxon>Fungi</taxon>
        <taxon>Dikarya</taxon>
        <taxon>Ascomycota</taxon>
        <taxon>Pezizomycotina</taxon>
        <taxon>Dothideomycetes</taxon>
        <taxon>Dothideomycetes incertae sedis</taxon>
        <taxon>Botryosphaeriales</taxon>
        <taxon>Aplosporellaceae</taxon>
        <taxon>Aplosporella</taxon>
    </lineage>
</organism>
<dbReference type="GeneID" id="54302998"/>
<dbReference type="AlphaFoldDB" id="A0A6A6BGD1"/>
<gene>
    <name evidence="2" type="ORF">K452DRAFT_347032</name>
</gene>
<dbReference type="RefSeq" id="XP_033398944.1">
    <property type="nucleotide sequence ID" value="XM_033545490.1"/>
</dbReference>
<evidence type="ECO:0000313" key="2">
    <source>
        <dbReference type="EMBL" id="KAF2143232.1"/>
    </source>
</evidence>
<protein>
    <submittedName>
        <fullName evidence="2">Uncharacterized protein</fullName>
    </submittedName>
</protein>
<feature type="region of interest" description="Disordered" evidence="1">
    <location>
        <begin position="116"/>
        <end position="141"/>
    </location>
</feature>
<reference evidence="2" key="1">
    <citation type="journal article" date="2020" name="Stud. Mycol.">
        <title>101 Dothideomycetes genomes: a test case for predicting lifestyles and emergence of pathogens.</title>
        <authorList>
            <person name="Haridas S."/>
            <person name="Albert R."/>
            <person name="Binder M."/>
            <person name="Bloem J."/>
            <person name="Labutti K."/>
            <person name="Salamov A."/>
            <person name="Andreopoulos B."/>
            <person name="Baker S."/>
            <person name="Barry K."/>
            <person name="Bills G."/>
            <person name="Bluhm B."/>
            <person name="Cannon C."/>
            <person name="Castanera R."/>
            <person name="Culley D."/>
            <person name="Daum C."/>
            <person name="Ezra D."/>
            <person name="Gonzalez J."/>
            <person name="Henrissat B."/>
            <person name="Kuo A."/>
            <person name="Liang C."/>
            <person name="Lipzen A."/>
            <person name="Lutzoni F."/>
            <person name="Magnuson J."/>
            <person name="Mondo S."/>
            <person name="Nolan M."/>
            <person name="Ohm R."/>
            <person name="Pangilinan J."/>
            <person name="Park H.-J."/>
            <person name="Ramirez L."/>
            <person name="Alfaro M."/>
            <person name="Sun H."/>
            <person name="Tritt A."/>
            <person name="Yoshinaga Y."/>
            <person name="Zwiers L.-H."/>
            <person name="Turgeon B."/>
            <person name="Goodwin S."/>
            <person name="Spatafora J."/>
            <person name="Crous P."/>
            <person name="Grigoriev I."/>
        </authorList>
    </citation>
    <scope>NUCLEOTIDE SEQUENCE</scope>
    <source>
        <strain evidence="2">CBS 121167</strain>
    </source>
</reference>
<feature type="region of interest" description="Disordered" evidence="1">
    <location>
        <begin position="292"/>
        <end position="344"/>
    </location>
</feature>
<accession>A0A6A6BGD1</accession>
<feature type="compositionally biased region" description="Basic and acidic residues" evidence="1">
    <location>
        <begin position="61"/>
        <end position="71"/>
    </location>
</feature>
<evidence type="ECO:0000313" key="3">
    <source>
        <dbReference type="Proteomes" id="UP000799438"/>
    </source>
</evidence>
<feature type="compositionally biased region" description="Polar residues" evidence="1">
    <location>
        <begin position="292"/>
        <end position="309"/>
    </location>
</feature>
<sequence>MSLGINTEPKLKFAIGHYSELRTVLIADSRLSISRLQSNTDNEPQDVLHSSPGYPPLASRFDSEGNEKDSGTPRLPDYCAPEISTDRHISYTSNSPCRQFLRSCKEAVLSLILPQHKSPASPRTPATEQYPLVTPTTPHRRPDIINLKKSFHRQYPKISKETVSMPSNAELYLRRVDESRREHQVYEMSLHTIEELENNYITPELDTTRIAVELDDTHITAELDSSFTPEHENTGRSRHIINQTPMGVGVGHSYDMQRTYGMYEMDEGSQLCSYERQQLSHTFEMGNKATYSQHNGIHFPHTQSTQSLPRNGLSKPPVPHINTAIPSHHTRPPPYSGTSSNSSSTRWYYNSASSTLPPYGSESANIDTPASSLNSFHNHNPQSANGHIDSALPTPSAYYTYTGLRSSHDQASPESEPSPGSQNHAYTCRYCGYLFKSNERDLKGNS</sequence>